<evidence type="ECO:0000313" key="1">
    <source>
        <dbReference type="EMBL" id="KAK5975060.1"/>
    </source>
</evidence>
<organism evidence="1 2">
    <name type="scientific">Trichostrongylus colubriformis</name>
    <name type="common">Black scour worm</name>
    <dbReference type="NCBI Taxonomy" id="6319"/>
    <lineage>
        <taxon>Eukaryota</taxon>
        <taxon>Metazoa</taxon>
        <taxon>Ecdysozoa</taxon>
        <taxon>Nematoda</taxon>
        <taxon>Chromadorea</taxon>
        <taxon>Rhabditida</taxon>
        <taxon>Rhabditina</taxon>
        <taxon>Rhabditomorpha</taxon>
        <taxon>Strongyloidea</taxon>
        <taxon>Trichostrongylidae</taxon>
        <taxon>Trichostrongylus</taxon>
    </lineage>
</organism>
<protein>
    <submittedName>
        <fullName evidence="1">Uncharacterized protein</fullName>
    </submittedName>
</protein>
<accession>A0AAN8F8B5</accession>
<name>A0AAN8F8B5_TRICO</name>
<keyword evidence="2" id="KW-1185">Reference proteome</keyword>
<evidence type="ECO:0000313" key="2">
    <source>
        <dbReference type="Proteomes" id="UP001331761"/>
    </source>
</evidence>
<comment type="caution">
    <text evidence="1">The sequence shown here is derived from an EMBL/GenBank/DDBJ whole genome shotgun (WGS) entry which is preliminary data.</text>
</comment>
<dbReference type="EMBL" id="WIXE01013500">
    <property type="protein sequence ID" value="KAK5975060.1"/>
    <property type="molecule type" value="Genomic_DNA"/>
</dbReference>
<dbReference type="Proteomes" id="UP001331761">
    <property type="component" value="Unassembled WGS sequence"/>
</dbReference>
<reference evidence="1 2" key="1">
    <citation type="submission" date="2019-10" db="EMBL/GenBank/DDBJ databases">
        <title>Assembly and Annotation for the nematode Trichostrongylus colubriformis.</title>
        <authorList>
            <person name="Martin J."/>
        </authorList>
    </citation>
    <scope>NUCLEOTIDE SEQUENCE [LARGE SCALE GENOMIC DNA]</scope>
    <source>
        <strain evidence="1">G859</strain>
        <tissue evidence="1">Whole worm</tissue>
    </source>
</reference>
<dbReference type="AlphaFoldDB" id="A0AAN8F8B5"/>
<sequence>MVRELVQSPAKFTSIETVILLLTLHAMVGKLEASRCLEFPKSEMDSHYGPNYACIVYFRRVSKKCSMKINITKTYYDLSLFKDRDFRKCFRSSL</sequence>
<proteinExistence type="predicted"/>
<gene>
    <name evidence="1" type="ORF">GCK32_009315</name>
</gene>